<feature type="signal peptide" evidence="2">
    <location>
        <begin position="1"/>
        <end position="22"/>
    </location>
</feature>
<organism evidence="3 4">
    <name type="scientific">Desulfovibrio desulfuricans</name>
    <dbReference type="NCBI Taxonomy" id="876"/>
    <lineage>
        <taxon>Bacteria</taxon>
        <taxon>Pseudomonadati</taxon>
        <taxon>Thermodesulfobacteriota</taxon>
        <taxon>Desulfovibrionia</taxon>
        <taxon>Desulfovibrionales</taxon>
        <taxon>Desulfovibrionaceae</taxon>
        <taxon>Desulfovibrio</taxon>
    </lineage>
</organism>
<evidence type="ECO:0000313" key="3">
    <source>
        <dbReference type="EMBL" id="QCC85784.1"/>
    </source>
</evidence>
<dbReference type="AlphaFoldDB" id="A0A4P7ULJ2"/>
<sequence>MKKFHIFGALFILLALQTAANAATMEERIAAAGAAMALDPSEKNTPEAPKEEVAAPWDMTKAKPVPYAVVQAQKHWPHQTFAAHSACSQRQRWQVAAHA</sequence>
<evidence type="ECO:0000313" key="4">
    <source>
        <dbReference type="Proteomes" id="UP000297065"/>
    </source>
</evidence>
<feature type="chain" id="PRO_5020885507" evidence="2">
    <location>
        <begin position="23"/>
        <end position="99"/>
    </location>
</feature>
<protein>
    <submittedName>
        <fullName evidence="3">Uncharacterized protein</fullName>
    </submittedName>
</protein>
<name>A0A4P7ULJ2_DESDE</name>
<proteinExistence type="predicted"/>
<keyword evidence="2" id="KW-0732">Signal</keyword>
<feature type="compositionally biased region" description="Basic and acidic residues" evidence="1">
    <location>
        <begin position="40"/>
        <end position="53"/>
    </location>
</feature>
<reference evidence="3 4" key="1">
    <citation type="submission" date="2019-02" db="EMBL/GenBank/DDBJ databases">
        <title>Complete Genome Sequence of Desulfovibrio desulfuricans IC1, a Sulfonate Utilizing Anaerobe.</title>
        <authorList>
            <person name="Day L.A."/>
            <person name="De Leon K.B."/>
            <person name="Wall J.D."/>
        </authorList>
    </citation>
    <scope>NUCLEOTIDE SEQUENCE [LARGE SCALE GENOMIC DNA]</scope>
    <source>
        <strain evidence="3 4">IC1</strain>
    </source>
</reference>
<evidence type="ECO:0000256" key="2">
    <source>
        <dbReference type="SAM" id="SignalP"/>
    </source>
</evidence>
<accession>A0A4P7ULJ2</accession>
<evidence type="ECO:0000256" key="1">
    <source>
        <dbReference type="SAM" id="MobiDB-lite"/>
    </source>
</evidence>
<dbReference type="Proteomes" id="UP000297065">
    <property type="component" value="Chromosome"/>
</dbReference>
<dbReference type="RefSeq" id="WP_136399924.1">
    <property type="nucleotide sequence ID" value="NZ_CP036295.1"/>
</dbReference>
<gene>
    <name evidence="3" type="ORF">DDIC_07830</name>
</gene>
<dbReference type="EMBL" id="CP036295">
    <property type="protein sequence ID" value="QCC85784.1"/>
    <property type="molecule type" value="Genomic_DNA"/>
</dbReference>
<feature type="region of interest" description="Disordered" evidence="1">
    <location>
        <begin position="37"/>
        <end position="57"/>
    </location>
</feature>